<dbReference type="Proteomes" id="UP001464923">
    <property type="component" value="Unassembled WGS sequence"/>
</dbReference>
<accession>A0ABV1K0U1</accession>
<proteinExistence type="predicted"/>
<evidence type="ECO:0000313" key="2">
    <source>
        <dbReference type="Proteomes" id="UP001464923"/>
    </source>
</evidence>
<reference evidence="1 2" key="1">
    <citation type="submission" date="2024-03" db="EMBL/GenBank/DDBJ databases">
        <title>Draft genome sequence of Pseudonocardia tropica JCM 19149.</title>
        <authorList>
            <person name="Butdee W."/>
            <person name="Duangmal K."/>
        </authorList>
    </citation>
    <scope>NUCLEOTIDE SEQUENCE [LARGE SCALE GENOMIC DNA]</scope>
    <source>
        <strain evidence="1 2">JCM 19149</strain>
    </source>
</reference>
<organism evidence="1 2">
    <name type="scientific">Pseudonocardia tropica</name>
    <dbReference type="NCBI Taxonomy" id="681289"/>
    <lineage>
        <taxon>Bacteria</taxon>
        <taxon>Bacillati</taxon>
        <taxon>Actinomycetota</taxon>
        <taxon>Actinomycetes</taxon>
        <taxon>Pseudonocardiales</taxon>
        <taxon>Pseudonocardiaceae</taxon>
        <taxon>Pseudonocardia</taxon>
    </lineage>
</organism>
<dbReference type="Pfam" id="PF04978">
    <property type="entry name" value="MST"/>
    <property type="match status" value="1"/>
</dbReference>
<comment type="caution">
    <text evidence="1">The sequence shown here is derived from an EMBL/GenBank/DDBJ whole genome shotgun (WGS) entry which is preliminary data.</text>
</comment>
<dbReference type="EMBL" id="JBEDNP010000018">
    <property type="protein sequence ID" value="MEQ3541840.1"/>
    <property type="molecule type" value="Genomic_DNA"/>
</dbReference>
<evidence type="ECO:0000313" key="1">
    <source>
        <dbReference type="EMBL" id="MEQ3541840.1"/>
    </source>
</evidence>
<sequence>MSDPFSVMVEDERIQLAAFVEEYRTLIAGVLDGLTEEQARRRLVPSATTLLGLVRHAAFLESVWFGTAVSGASRAELGIPDTVEESFLPGDDETVDSVRRHYLQVCERSRAAVVGLGPDDTVSGRGYPITVRWLHLQVLRELAHHCGHADILREQVLAAG</sequence>
<protein>
    <submittedName>
        <fullName evidence="1">DinB family protein</fullName>
    </submittedName>
</protein>
<name>A0ABV1K0U1_9PSEU</name>
<dbReference type="InterPro" id="IPR034660">
    <property type="entry name" value="DinB/YfiT-like"/>
</dbReference>
<dbReference type="RefSeq" id="WP_345647472.1">
    <property type="nucleotide sequence ID" value="NZ_BAABLY010000050.1"/>
</dbReference>
<gene>
    <name evidence="1" type="ORF">WHI96_23800</name>
</gene>
<keyword evidence="2" id="KW-1185">Reference proteome</keyword>
<dbReference type="SUPFAM" id="SSF109854">
    <property type="entry name" value="DinB/YfiT-like putative metalloenzymes"/>
    <property type="match status" value="1"/>
</dbReference>
<dbReference type="Gene3D" id="1.20.120.450">
    <property type="entry name" value="dinb family like domain"/>
    <property type="match status" value="1"/>
</dbReference>
<dbReference type="InterPro" id="IPR007061">
    <property type="entry name" value="MST-like"/>
</dbReference>